<organism evidence="8 9">
    <name type="scientific">Homarus americanus</name>
    <name type="common">American lobster</name>
    <dbReference type="NCBI Taxonomy" id="6706"/>
    <lineage>
        <taxon>Eukaryota</taxon>
        <taxon>Metazoa</taxon>
        <taxon>Ecdysozoa</taxon>
        <taxon>Arthropoda</taxon>
        <taxon>Crustacea</taxon>
        <taxon>Multicrustacea</taxon>
        <taxon>Malacostraca</taxon>
        <taxon>Eumalacostraca</taxon>
        <taxon>Eucarida</taxon>
        <taxon>Decapoda</taxon>
        <taxon>Pleocyemata</taxon>
        <taxon>Astacidea</taxon>
        <taxon>Nephropoidea</taxon>
        <taxon>Nephropidae</taxon>
        <taxon>Homarus</taxon>
    </lineage>
</organism>
<protein>
    <submittedName>
        <fullName evidence="8">Lysosome membrane protein 2-like 1</fullName>
    </submittedName>
</protein>
<evidence type="ECO:0000256" key="4">
    <source>
        <dbReference type="ARBA" id="ARBA00022989"/>
    </source>
</evidence>
<dbReference type="PANTHER" id="PTHR11923">
    <property type="entry name" value="SCAVENGER RECEPTOR CLASS B TYPE-1 SR-B1"/>
    <property type="match status" value="1"/>
</dbReference>
<evidence type="ECO:0000256" key="5">
    <source>
        <dbReference type="ARBA" id="ARBA00023136"/>
    </source>
</evidence>
<proteinExistence type="inferred from homology"/>
<dbReference type="GO" id="GO:0016020">
    <property type="term" value="C:membrane"/>
    <property type="evidence" value="ECO:0007669"/>
    <property type="project" value="UniProtKB-SubCell"/>
</dbReference>
<keyword evidence="4 7" id="KW-1133">Transmembrane helix</keyword>
<dbReference type="PANTHER" id="PTHR11923:SF51">
    <property type="entry name" value="LYSOSOME MEMBRANE PROTEIN 2"/>
    <property type="match status" value="1"/>
</dbReference>
<evidence type="ECO:0000313" key="8">
    <source>
        <dbReference type="EMBL" id="KAG7162957.1"/>
    </source>
</evidence>
<evidence type="ECO:0000313" key="9">
    <source>
        <dbReference type="Proteomes" id="UP000747542"/>
    </source>
</evidence>
<keyword evidence="5 7" id="KW-0472">Membrane</keyword>
<dbReference type="EMBL" id="JAHLQT010026502">
    <property type="protein sequence ID" value="KAG7162957.1"/>
    <property type="molecule type" value="Genomic_DNA"/>
</dbReference>
<dbReference type="AlphaFoldDB" id="A0A8J5JRI6"/>
<dbReference type="GO" id="GO:0005737">
    <property type="term" value="C:cytoplasm"/>
    <property type="evidence" value="ECO:0007669"/>
    <property type="project" value="TreeGrafter"/>
</dbReference>
<dbReference type="Pfam" id="PF01130">
    <property type="entry name" value="CD36"/>
    <property type="match status" value="4"/>
</dbReference>
<evidence type="ECO:0000256" key="1">
    <source>
        <dbReference type="ARBA" id="ARBA00004370"/>
    </source>
</evidence>
<keyword evidence="6" id="KW-0325">Glycoprotein</keyword>
<evidence type="ECO:0000256" key="7">
    <source>
        <dbReference type="SAM" id="Phobius"/>
    </source>
</evidence>
<keyword evidence="9" id="KW-1185">Reference proteome</keyword>
<sequence length="445" mass="50177">MLVVSPSSKTFDSFITPPVPVYMQIWLFNVTNPDDIRYHGAKPIIKEVGPFTYMEVRKKFDFVWDHDRGTTIAAKVDKLGPAIQLAVELGFMRFKESLFITRTVGELLFHGYEEPLLNKLTQYLGDPTNSNGRFGFLYPVASKVFGHDKSAKVAKSPSVLQSEHHLPSIRDLILAIIWSQLEEGMDLFEVHTAEELLFGGFPLPEFNFDFSELSPKWLNFTKGWNGTLYDILDTMGVQDLPDWLEDNKLGLMFGRNNTNDGTYTVKTGEKGLSDYLEITEWNGNGSLNFWSDPDCNKIRGTDGSQYSPQVIMSTPHFYMGDKVELAKLEGLHPNKEDHETFLDVEPRTGVTMNAAKKIQINVPLKKYGNLPSFKNVPEVTFPILWINESATVNATMSKDVKKGITLPFVVVNAICGSLIAIGAILLIVGVIRCIRIRMSRKQRKL</sequence>
<feature type="transmembrane region" description="Helical" evidence="7">
    <location>
        <begin position="406"/>
        <end position="434"/>
    </location>
</feature>
<keyword evidence="3 7" id="KW-0812">Transmembrane</keyword>
<reference evidence="8" key="1">
    <citation type="journal article" date="2021" name="Sci. Adv.">
        <title>The American lobster genome reveals insights on longevity, neural, and immune adaptations.</title>
        <authorList>
            <person name="Polinski J.M."/>
            <person name="Zimin A.V."/>
            <person name="Clark K.F."/>
            <person name="Kohn A.B."/>
            <person name="Sadowski N."/>
            <person name="Timp W."/>
            <person name="Ptitsyn A."/>
            <person name="Khanna P."/>
            <person name="Romanova D.Y."/>
            <person name="Williams P."/>
            <person name="Greenwood S.J."/>
            <person name="Moroz L.L."/>
            <person name="Walt D.R."/>
            <person name="Bodnar A.G."/>
        </authorList>
    </citation>
    <scope>NUCLEOTIDE SEQUENCE</scope>
    <source>
        <strain evidence="8">GMGI-L3</strain>
    </source>
</reference>
<evidence type="ECO:0000256" key="3">
    <source>
        <dbReference type="ARBA" id="ARBA00022692"/>
    </source>
</evidence>
<name>A0A8J5JRI6_HOMAM</name>
<dbReference type="InterPro" id="IPR002159">
    <property type="entry name" value="CD36_fam"/>
</dbReference>
<gene>
    <name evidence="8" type="primary">Scarb2-L1</name>
    <name evidence="8" type="ORF">Hamer_G001988</name>
</gene>
<dbReference type="PRINTS" id="PR01609">
    <property type="entry name" value="CD36FAMILY"/>
</dbReference>
<dbReference type="Proteomes" id="UP000747542">
    <property type="component" value="Unassembled WGS sequence"/>
</dbReference>
<accession>A0A8J5JRI6</accession>
<comment type="similarity">
    <text evidence="2">Belongs to the CD36 family.</text>
</comment>
<dbReference type="GO" id="GO:0005044">
    <property type="term" value="F:scavenger receptor activity"/>
    <property type="evidence" value="ECO:0007669"/>
    <property type="project" value="TreeGrafter"/>
</dbReference>
<comment type="subcellular location">
    <subcellularLocation>
        <location evidence="1">Membrane</location>
    </subcellularLocation>
</comment>
<evidence type="ECO:0000256" key="6">
    <source>
        <dbReference type="ARBA" id="ARBA00023180"/>
    </source>
</evidence>
<comment type="caution">
    <text evidence="8">The sequence shown here is derived from an EMBL/GenBank/DDBJ whole genome shotgun (WGS) entry which is preliminary data.</text>
</comment>
<evidence type="ECO:0000256" key="2">
    <source>
        <dbReference type="ARBA" id="ARBA00010532"/>
    </source>
</evidence>